<sequence length="69" mass="8338">MIKKYSKKRYEDFGLFISPNRRGDGFKIIRDEDGWIFDKTYKDKDSAQRWIDEMIDLIDNSKAKWEANT</sequence>
<protein>
    <submittedName>
        <fullName evidence="1">Uncharacterized protein</fullName>
    </submittedName>
</protein>
<reference evidence="1 2" key="1">
    <citation type="submission" date="2020-01" db="EMBL/GenBank/DDBJ databases">
        <authorList>
            <person name="Liu G."/>
            <person name="Liu B."/>
        </authorList>
    </citation>
    <scope>NUCLEOTIDE SEQUENCE [LARGE SCALE GENOMIC DNA]</scope>
    <source>
        <strain evidence="1 2">FJAT-51161</strain>
    </source>
</reference>
<evidence type="ECO:0000313" key="1">
    <source>
        <dbReference type="EMBL" id="QQP10771.1"/>
    </source>
</evidence>
<gene>
    <name evidence="1" type="ORF">FJQ98_16115</name>
</gene>
<keyword evidence="2" id="KW-1185">Reference proteome</keyword>
<evidence type="ECO:0000313" key="2">
    <source>
        <dbReference type="Proteomes" id="UP000596049"/>
    </source>
</evidence>
<dbReference type="RefSeq" id="WP_053595756.1">
    <property type="nucleotide sequence ID" value="NZ_CP067341.1"/>
</dbReference>
<organism evidence="1 2">
    <name type="scientific">Lysinibacillus agricola</name>
    <dbReference type="NCBI Taxonomy" id="2590012"/>
    <lineage>
        <taxon>Bacteria</taxon>
        <taxon>Bacillati</taxon>
        <taxon>Bacillota</taxon>
        <taxon>Bacilli</taxon>
        <taxon>Bacillales</taxon>
        <taxon>Bacillaceae</taxon>
        <taxon>Lysinibacillus</taxon>
    </lineage>
</organism>
<dbReference type="EMBL" id="CP067341">
    <property type="protein sequence ID" value="QQP10771.1"/>
    <property type="molecule type" value="Genomic_DNA"/>
</dbReference>
<dbReference type="Proteomes" id="UP000596049">
    <property type="component" value="Chromosome"/>
</dbReference>
<accession>A0ABX7ALJ1</accession>
<name>A0ABX7ALJ1_9BACI</name>
<proteinExistence type="predicted"/>